<evidence type="ECO:0000256" key="4">
    <source>
        <dbReference type="ARBA" id="ARBA00022692"/>
    </source>
</evidence>
<evidence type="ECO:0000256" key="5">
    <source>
        <dbReference type="ARBA" id="ARBA00022989"/>
    </source>
</evidence>
<feature type="transmembrane region" description="Helical" evidence="7">
    <location>
        <begin position="138"/>
        <end position="159"/>
    </location>
</feature>
<keyword evidence="10" id="KW-1185">Reference proteome</keyword>
<reference evidence="9 10" key="1">
    <citation type="submission" date="2020-04" db="EMBL/GenBank/DDBJ databases">
        <authorList>
            <person name="Klaysubun C."/>
            <person name="Duangmal K."/>
            <person name="Lipun K."/>
        </authorList>
    </citation>
    <scope>NUCLEOTIDE SEQUENCE [LARGE SCALE GENOMIC DNA]</scope>
    <source>
        <strain evidence="9 10">JCM 11839</strain>
    </source>
</reference>
<feature type="transmembrane region" description="Helical" evidence="7">
    <location>
        <begin position="93"/>
        <end position="117"/>
    </location>
</feature>
<accession>A0ABX1RQL5</accession>
<dbReference type="InterPro" id="IPR050171">
    <property type="entry name" value="MFS_Transporters"/>
</dbReference>
<dbReference type="InterPro" id="IPR011701">
    <property type="entry name" value="MFS"/>
</dbReference>
<feature type="domain" description="Major facilitator superfamily (MFS) profile" evidence="8">
    <location>
        <begin position="4"/>
        <end position="392"/>
    </location>
</feature>
<feature type="transmembrane region" description="Helical" evidence="7">
    <location>
        <begin position="249"/>
        <end position="270"/>
    </location>
</feature>
<dbReference type="EMBL" id="JAAXKY010000287">
    <property type="protein sequence ID" value="NMH82678.1"/>
    <property type="molecule type" value="Genomic_DNA"/>
</dbReference>
<feature type="transmembrane region" description="Helical" evidence="7">
    <location>
        <begin position="165"/>
        <end position="183"/>
    </location>
</feature>
<dbReference type="SUPFAM" id="SSF103473">
    <property type="entry name" value="MFS general substrate transporter"/>
    <property type="match status" value="1"/>
</dbReference>
<organism evidence="9 10">
    <name type="scientific">Pseudonocardia xinjiangensis</name>
    <dbReference type="NCBI Taxonomy" id="75289"/>
    <lineage>
        <taxon>Bacteria</taxon>
        <taxon>Bacillati</taxon>
        <taxon>Actinomycetota</taxon>
        <taxon>Actinomycetes</taxon>
        <taxon>Pseudonocardiales</taxon>
        <taxon>Pseudonocardiaceae</taxon>
        <taxon>Pseudonocardia</taxon>
    </lineage>
</organism>
<dbReference type="RefSeq" id="WP_169400659.1">
    <property type="nucleotide sequence ID" value="NZ_BAAAJH010000003.1"/>
</dbReference>
<protein>
    <submittedName>
        <fullName evidence="9">MFS transporter</fullName>
    </submittedName>
</protein>
<dbReference type="Gene3D" id="1.20.1250.20">
    <property type="entry name" value="MFS general substrate transporter like domains"/>
    <property type="match status" value="1"/>
</dbReference>
<comment type="subcellular location">
    <subcellularLocation>
        <location evidence="1">Cell membrane</location>
        <topology evidence="1">Multi-pass membrane protein</topology>
    </subcellularLocation>
</comment>
<proteinExistence type="predicted"/>
<evidence type="ECO:0000259" key="8">
    <source>
        <dbReference type="PROSITE" id="PS50850"/>
    </source>
</evidence>
<keyword evidence="2" id="KW-0813">Transport</keyword>
<feature type="transmembrane region" description="Helical" evidence="7">
    <location>
        <begin position="69"/>
        <end position="87"/>
    </location>
</feature>
<sequence length="410" mass="42161">MRRSWLAVAAAMFCCGWGGNQFTPLLVMYRESAGYSVLTVDEFLGAYVVGLAPALLVVGALSNRYGRRPLTVAAVIFSVLASGLLALGEAGPVPIFLGRFVTGVAVAIAMAVGTTWTKELSEPPFDTVAKPGAGARRPALALTLGFGLGAGVAGVLAQWGPWPMVTPYVVHVVLTAAVLPLLLRCPETRPRAVGGVVGTGASRFSVPTARHPRFLRVILPMAPWVFGAAGVAYATMPQVVGGRLGHWDLAYSTLLTVCTLGAGAAVQPIAKRLDRVTDARAVVISMIIMSCGLGISVVGAYLRSPWLALVAAVVLGCAYGIAVVSGLLEIQRITPAAELAGITGVYYALAYVGFLLPTVLAALSGLASYPVMLGALALIALTGTAVIASSTRAHLPVVVPAPDAPETVPG</sequence>
<evidence type="ECO:0000256" key="7">
    <source>
        <dbReference type="SAM" id="Phobius"/>
    </source>
</evidence>
<dbReference type="InterPro" id="IPR036259">
    <property type="entry name" value="MFS_trans_sf"/>
</dbReference>
<dbReference type="InterPro" id="IPR020846">
    <property type="entry name" value="MFS_dom"/>
</dbReference>
<evidence type="ECO:0000313" key="10">
    <source>
        <dbReference type="Proteomes" id="UP001296706"/>
    </source>
</evidence>
<dbReference type="PANTHER" id="PTHR23517">
    <property type="entry name" value="RESISTANCE PROTEIN MDTM, PUTATIVE-RELATED-RELATED"/>
    <property type="match status" value="1"/>
</dbReference>
<keyword evidence="4 7" id="KW-0812">Transmembrane</keyword>
<feature type="transmembrane region" description="Helical" evidence="7">
    <location>
        <begin position="308"/>
        <end position="328"/>
    </location>
</feature>
<feature type="transmembrane region" description="Helical" evidence="7">
    <location>
        <begin position="214"/>
        <end position="234"/>
    </location>
</feature>
<evidence type="ECO:0000313" key="9">
    <source>
        <dbReference type="EMBL" id="NMH82678.1"/>
    </source>
</evidence>
<evidence type="ECO:0000256" key="6">
    <source>
        <dbReference type="ARBA" id="ARBA00023136"/>
    </source>
</evidence>
<dbReference type="Proteomes" id="UP001296706">
    <property type="component" value="Unassembled WGS sequence"/>
</dbReference>
<name>A0ABX1RQL5_9PSEU</name>
<evidence type="ECO:0000256" key="3">
    <source>
        <dbReference type="ARBA" id="ARBA00022475"/>
    </source>
</evidence>
<evidence type="ECO:0000256" key="1">
    <source>
        <dbReference type="ARBA" id="ARBA00004651"/>
    </source>
</evidence>
<keyword evidence="5 7" id="KW-1133">Transmembrane helix</keyword>
<gene>
    <name evidence="9" type="ORF">HF577_37045</name>
</gene>
<evidence type="ECO:0000256" key="2">
    <source>
        <dbReference type="ARBA" id="ARBA00022448"/>
    </source>
</evidence>
<dbReference type="PANTHER" id="PTHR23517:SF3">
    <property type="entry name" value="INTEGRAL MEMBRANE TRANSPORT PROTEIN"/>
    <property type="match status" value="1"/>
</dbReference>
<keyword evidence="6 7" id="KW-0472">Membrane</keyword>
<dbReference type="Pfam" id="PF07690">
    <property type="entry name" value="MFS_1"/>
    <property type="match status" value="1"/>
</dbReference>
<feature type="transmembrane region" description="Helical" evidence="7">
    <location>
        <begin position="44"/>
        <end position="62"/>
    </location>
</feature>
<comment type="caution">
    <text evidence="9">The sequence shown here is derived from an EMBL/GenBank/DDBJ whole genome shotgun (WGS) entry which is preliminary data.</text>
</comment>
<dbReference type="PROSITE" id="PS50850">
    <property type="entry name" value="MFS"/>
    <property type="match status" value="1"/>
</dbReference>
<feature type="transmembrane region" description="Helical" evidence="7">
    <location>
        <begin position="340"/>
        <end position="363"/>
    </location>
</feature>
<keyword evidence="3" id="KW-1003">Cell membrane</keyword>
<feature type="transmembrane region" description="Helical" evidence="7">
    <location>
        <begin position="369"/>
        <end position="388"/>
    </location>
</feature>
<feature type="transmembrane region" description="Helical" evidence="7">
    <location>
        <begin position="282"/>
        <end position="302"/>
    </location>
</feature>